<feature type="signal peptide" evidence="1">
    <location>
        <begin position="1"/>
        <end position="17"/>
    </location>
</feature>
<proteinExistence type="predicted"/>
<protein>
    <recommendedName>
        <fullName evidence="4">Antifreeze protein</fullName>
    </recommendedName>
</protein>
<organism evidence="2 3">
    <name type="scientific">Pleurostoma richardsiae</name>
    <dbReference type="NCBI Taxonomy" id="41990"/>
    <lineage>
        <taxon>Eukaryota</taxon>
        <taxon>Fungi</taxon>
        <taxon>Dikarya</taxon>
        <taxon>Ascomycota</taxon>
        <taxon>Pezizomycotina</taxon>
        <taxon>Sordariomycetes</taxon>
        <taxon>Sordariomycetidae</taxon>
        <taxon>Calosphaeriales</taxon>
        <taxon>Pleurostomataceae</taxon>
        <taxon>Pleurostoma</taxon>
    </lineage>
</organism>
<gene>
    <name evidence="2" type="ORF">NKR23_g4388</name>
</gene>
<evidence type="ECO:0000313" key="2">
    <source>
        <dbReference type="EMBL" id="KAJ9149423.1"/>
    </source>
</evidence>
<keyword evidence="3" id="KW-1185">Reference proteome</keyword>
<name>A0AA38RVW6_9PEZI</name>
<sequence>MKSAVVVALSFVSLAFGNVLAPRACAGNNCNRAVTGTRAGLLPLSERSADCSSFLLTTVTPAPTTVTVTVDEEATTAPAKRDFPLVQRQATDVPTAIPTYASACSSAAAYESACSCFGVTGSVTTAPTPTVTVTTTIDYCEDL</sequence>
<accession>A0AA38RVW6</accession>
<evidence type="ECO:0000313" key="3">
    <source>
        <dbReference type="Proteomes" id="UP001174694"/>
    </source>
</evidence>
<evidence type="ECO:0008006" key="4">
    <source>
        <dbReference type="Google" id="ProtNLM"/>
    </source>
</evidence>
<comment type="caution">
    <text evidence="2">The sequence shown here is derived from an EMBL/GenBank/DDBJ whole genome shotgun (WGS) entry which is preliminary data.</text>
</comment>
<feature type="chain" id="PRO_5041402502" description="Antifreeze protein" evidence="1">
    <location>
        <begin position="18"/>
        <end position="143"/>
    </location>
</feature>
<keyword evidence="1" id="KW-0732">Signal</keyword>
<dbReference type="Proteomes" id="UP001174694">
    <property type="component" value="Unassembled WGS sequence"/>
</dbReference>
<evidence type="ECO:0000256" key="1">
    <source>
        <dbReference type="SAM" id="SignalP"/>
    </source>
</evidence>
<reference evidence="2" key="1">
    <citation type="submission" date="2022-07" db="EMBL/GenBank/DDBJ databases">
        <title>Fungi with potential for degradation of polypropylene.</title>
        <authorList>
            <person name="Gostincar C."/>
        </authorList>
    </citation>
    <scope>NUCLEOTIDE SEQUENCE</scope>
    <source>
        <strain evidence="2">EXF-13308</strain>
    </source>
</reference>
<dbReference type="EMBL" id="JANBVO010000010">
    <property type="protein sequence ID" value="KAJ9149423.1"/>
    <property type="molecule type" value="Genomic_DNA"/>
</dbReference>
<dbReference type="AlphaFoldDB" id="A0AA38RVW6"/>